<evidence type="ECO:0000259" key="7">
    <source>
        <dbReference type="Pfam" id="PF16198"/>
    </source>
</evidence>
<protein>
    <recommendedName>
        <fullName evidence="5">tRNA pseudouridine synthase B</fullName>
        <ecNumber evidence="5">5.4.99.25</ecNumber>
    </recommendedName>
    <alternativeName>
        <fullName evidence="5">tRNA pseudouridine(55) synthase</fullName>
        <shortName evidence="5">Psi55 synthase</shortName>
    </alternativeName>
    <alternativeName>
        <fullName evidence="5">tRNA pseudouridylate synthase</fullName>
    </alternativeName>
    <alternativeName>
        <fullName evidence="5">tRNA-uridine isomerase</fullName>
    </alternativeName>
</protein>
<keyword evidence="4 5" id="KW-0413">Isomerase</keyword>
<dbReference type="NCBIfam" id="TIGR00431">
    <property type="entry name" value="TruB"/>
    <property type="match status" value="1"/>
</dbReference>
<evidence type="ECO:0000313" key="8">
    <source>
        <dbReference type="EMBL" id="RAL26482.1"/>
    </source>
</evidence>
<dbReference type="OrthoDB" id="9802309at2"/>
<comment type="caution">
    <text evidence="8">The sequence shown here is derived from an EMBL/GenBank/DDBJ whole genome shotgun (WGS) entry which is preliminary data.</text>
</comment>
<dbReference type="InterPro" id="IPR032819">
    <property type="entry name" value="TruB_C"/>
</dbReference>
<proteinExistence type="inferred from homology"/>
<dbReference type="PANTHER" id="PTHR13767">
    <property type="entry name" value="TRNA-PSEUDOURIDINE SYNTHASE"/>
    <property type="match status" value="1"/>
</dbReference>
<comment type="catalytic activity">
    <reaction evidence="1 5">
        <text>uridine(55) in tRNA = pseudouridine(55) in tRNA</text>
        <dbReference type="Rhea" id="RHEA:42532"/>
        <dbReference type="Rhea" id="RHEA-COMP:10101"/>
        <dbReference type="Rhea" id="RHEA-COMP:10102"/>
        <dbReference type="ChEBI" id="CHEBI:65314"/>
        <dbReference type="ChEBI" id="CHEBI:65315"/>
        <dbReference type="EC" id="5.4.99.25"/>
    </reaction>
</comment>
<reference evidence="8 9" key="1">
    <citation type="submission" date="2018-06" db="EMBL/GenBank/DDBJ databases">
        <title>Thermoflavimicrobium daqus sp. nov., a thermophilic microbe isolated from Moutai-flavour Daqu.</title>
        <authorList>
            <person name="Wang X."/>
            <person name="Zhou H."/>
        </authorList>
    </citation>
    <scope>NUCLEOTIDE SEQUENCE [LARGE SCALE GENOMIC DNA]</scope>
    <source>
        <strain evidence="8 9">FBKL4.011</strain>
    </source>
</reference>
<dbReference type="GO" id="GO:0160148">
    <property type="term" value="F:tRNA pseudouridine(55) synthase activity"/>
    <property type="evidence" value="ECO:0007669"/>
    <property type="project" value="UniProtKB-EC"/>
</dbReference>
<dbReference type="EC" id="5.4.99.25" evidence="5"/>
<comment type="similarity">
    <text evidence="2 5">Belongs to the pseudouridine synthase TruB family. Type 1 subfamily.</text>
</comment>
<evidence type="ECO:0000256" key="3">
    <source>
        <dbReference type="ARBA" id="ARBA00022694"/>
    </source>
</evidence>
<evidence type="ECO:0000256" key="5">
    <source>
        <dbReference type="HAMAP-Rule" id="MF_01080"/>
    </source>
</evidence>
<dbReference type="Pfam" id="PF01509">
    <property type="entry name" value="TruB_N"/>
    <property type="match status" value="1"/>
</dbReference>
<comment type="function">
    <text evidence="5">Responsible for synthesis of pseudouridine from uracil-55 in the psi GC loop of transfer RNAs.</text>
</comment>
<dbReference type="FunFam" id="3.30.2350.10:FF:000011">
    <property type="entry name" value="tRNA pseudouridine synthase B"/>
    <property type="match status" value="1"/>
</dbReference>
<feature type="active site" description="Nucleophile" evidence="5">
    <location>
        <position position="40"/>
    </location>
</feature>
<dbReference type="InterPro" id="IPR014780">
    <property type="entry name" value="tRNA_psdUridine_synth_TruB"/>
</dbReference>
<reference evidence="8 9" key="2">
    <citation type="submission" date="2018-06" db="EMBL/GenBank/DDBJ databases">
        <authorList>
            <person name="Zhirakovskaya E."/>
        </authorList>
    </citation>
    <scope>NUCLEOTIDE SEQUENCE [LARGE SCALE GENOMIC DNA]</scope>
    <source>
        <strain evidence="8 9">FBKL4.011</strain>
    </source>
</reference>
<dbReference type="InterPro" id="IPR002501">
    <property type="entry name" value="PsdUridine_synth_N"/>
</dbReference>
<name>A0A364K8D6_9BACL</name>
<keyword evidence="3 5" id="KW-0819">tRNA processing</keyword>
<dbReference type="HAMAP" id="MF_01080">
    <property type="entry name" value="TruB_bact"/>
    <property type="match status" value="1"/>
</dbReference>
<dbReference type="GO" id="GO:0003723">
    <property type="term" value="F:RNA binding"/>
    <property type="evidence" value="ECO:0007669"/>
    <property type="project" value="InterPro"/>
</dbReference>
<dbReference type="CDD" id="cd02573">
    <property type="entry name" value="PseudoU_synth_EcTruB"/>
    <property type="match status" value="1"/>
</dbReference>
<evidence type="ECO:0000313" key="9">
    <source>
        <dbReference type="Proteomes" id="UP000251213"/>
    </source>
</evidence>
<sequence>MALHGVIPVFKPKGYTSHDIVGKIRRLTGQKKVGHTGTLDPEVEGVLPICLGQATRIAEYVQSFPKRYQGSMMLGISTDTQDQTGQIVEQIPVRNVSEKAIQQVFERFQGVIEQTPPMYSAVKVKGKRLYELARLGKEIDRPKRKVTIYELTYTQIHNDEEYLKIDFDVQCSKGTYIRTLCVDIGLALGYPAHMMSLVRINSGPFHIDDCFTLKELQTVAENGTWETVLYSIDEVLGQFPSLIVSDEDERRVLDGWFLELEPPMISSLVRIYTESGRFCALYRCDKEEAKPEKVFRDVDS</sequence>
<dbReference type="GO" id="GO:0031119">
    <property type="term" value="P:tRNA pseudouridine synthesis"/>
    <property type="evidence" value="ECO:0007669"/>
    <property type="project" value="UniProtKB-UniRule"/>
</dbReference>
<keyword evidence="9" id="KW-1185">Reference proteome</keyword>
<evidence type="ECO:0000256" key="4">
    <source>
        <dbReference type="ARBA" id="ARBA00023235"/>
    </source>
</evidence>
<evidence type="ECO:0000256" key="2">
    <source>
        <dbReference type="ARBA" id="ARBA00005642"/>
    </source>
</evidence>
<dbReference type="EMBL" id="QJKK01000002">
    <property type="protein sequence ID" value="RAL26482.1"/>
    <property type="molecule type" value="Genomic_DNA"/>
</dbReference>
<evidence type="ECO:0000256" key="1">
    <source>
        <dbReference type="ARBA" id="ARBA00000385"/>
    </source>
</evidence>
<dbReference type="Gene3D" id="3.30.2350.10">
    <property type="entry name" value="Pseudouridine synthase"/>
    <property type="match status" value="1"/>
</dbReference>
<gene>
    <name evidence="5 8" type="primary">truB</name>
    <name evidence="8" type="ORF">DL897_04895</name>
</gene>
<dbReference type="GO" id="GO:1990481">
    <property type="term" value="P:mRNA pseudouridine synthesis"/>
    <property type="evidence" value="ECO:0007669"/>
    <property type="project" value="TreeGrafter"/>
</dbReference>
<feature type="domain" description="tRNA pseudouridylate synthase B C-terminal" evidence="7">
    <location>
        <begin position="178"/>
        <end position="227"/>
    </location>
</feature>
<dbReference type="AlphaFoldDB" id="A0A364K8D6"/>
<dbReference type="Pfam" id="PF16198">
    <property type="entry name" value="TruB_C_2"/>
    <property type="match status" value="1"/>
</dbReference>
<accession>A0A364K8D6</accession>
<evidence type="ECO:0000259" key="6">
    <source>
        <dbReference type="Pfam" id="PF01509"/>
    </source>
</evidence>
<dbReference type="Proteomes" id="UP000251213">
    <property type="component" value="Unassembled WGS sequence"/>
</dbReference>
<organism evidence="8 9">
    <name type="scientific">Thermoflavimicrobium daqui</name>
    <dbReference type="NCBI Taxonomy" id="2137476"/>
    <lineage>
        <taxon>Bacteria</taxon>
        <taxon>Bacillati</taxon>
        <taxon>Bacillota</taxon>
        <taxon>Bacilli</taxon>
        <taxon>Bacillales</taxon>
        <taxon>Thermoactinomycetaceae</taxon>
        <taxon>Thermoflavimicrobium</taxon>
    </lineage>
</organism>
<dbReference type="InterPro" id="IPR020103">
    <property type="entry name" value="PsdUridine_synth_cat_dom_sf"/>
</dbReference>
<dbReference type="PANTHER" id="PTHR13767:SF2">
    <property type="entry name" value="PSEUDOURIDYLATE SYNTHASE TRUB1"/>
    <property type="match status" value="1"/>
</dbReference>
<feature type="domain" description="Pseudouridine synthase II N-terminal" evidence="6">
    <location>
        <begin position="25"/>
        <end position="177"/>
    </location>
</feature>
<dbReference type="SUPFAM" id="SSF55120">
    <property type="entry name" value="Pseudouridine synthase"/>
    <property type="match status" value="1"/>
</dbReference>